<evidence type="ECO:0000313" key="6">
    <source>
        <dbReference type="EMBL" id="CAG2061557.1"/>
    </source>
</evidence>
<dbReference type="PROSITE" id="PS51465">
    <property type="entry name" value="KAZAL_2"/>
    <property type="match status" value="3"/>
</dbReference>
<feature type="non-terminal residue" evidence="6">
    <location>
        <position position="1"/>
    </location>
</feature>
<dbReference type="InterPro" id="IPR036058">
    <property type="entry name" value="Kazal_dom_sf"/>
</dbReference>
<keyword evidence="4" id="KW-0732">Signal</keyword>
<evidence type="ECO:0000259" key="5">
    <source>
        <dbReference type="PROSITE" id="PS51465"/>
    </source>
</evidence>
<feature type="chain" id="PRO_5047281194" description="Kazal-like domain-containing protein" evidence="4">
    <location>
        <begin position="21"/>
        <end position="201"/>
    </location>
</feature>
<feature type="domain" description="Kazal-like" evidence="5">
    <location>
        <begin position="127"/>
        <end position="179"/>
    </location>
</feature>
<evidence type="ECO:0000313" key="7">
    <source>
        <dbReference type="Proteomes" id="UP001153148"/>
    </source>
</evidence>
<evidence type="ECO:0000256" key="2">
    <source>
        <dbReference type="ARBA" id="ARBA00022900"/>
    </source>
</evidence>
<dbReference type="EMBL" id="CAJPIN010016304">
    <property type="protein sequence ID" value="CAG2061557.1"/>
    <property type="molecule type" value="Genomic_DNA"/>
</dbReference>
<dbReference type="SUPFAM" id="SSF100895">
    <property type="entry name" value="Kazal-type serine protease inhibitors"/>
    <property type="match status" value="3"/>
</dbReference>
<dbReference type="Pfam" id="PF07648">
    <property type="entry name" value="Kazal_2"/>
    <property type="match status" value="3"/>
</dbReference>
<evidence type="ECO:0000256" key="4">
    <source>
        <dbReference type="SAM" id="SignalP"/>
    </source>
</evidence>
<feature type="signal peptide" evidence="4">
    <location>
        <begin position="1"/>
        <end position="20"/>
    </location>
</feature>
<keyword evidence="1" id="KW-0646">Protease inhibitor</keyword>
<organism evidence="6 7">
    <name type="scientific">Timema podura</name>
    <name type="common">Walking stick</name>
    <dbReference type="NCBI Taxonomy" id="61482"/>
    <lineage>
        <taxon>Eukaryota</taxon>
        <taxon>Metazoa</taxon>
        <taxon>Ecdysozoa</taxon>
        <taxon>Arthropoda</taxon>
        <taxon>Hexapoda</taxon>
        <taxon>Insecta</taxon>
        <taxon>Pterygota</taxon>
        <taxon>Neoptera</taxon>
        <taxon>Polyneoptera</taxon>
        <taxon>Phasmatodea</taxon>
        <taxon>Timematodea</taxon>
        <taxon>Timematoidea</taxon>
        <taxon>Timematidae</taxon>
        <taxon>Timema</taxon>
    </lineage>
</organism>
<accession>A0ABN7P1A6</accession>
<proteinExistence type="predicted"/>
<comment type="caution">
    <text evidence="6">The sequence shown here is derived from an EMBL/GenBank/DDBJ whole genome shotgun (WGS) entry which is preliminary data.</text>
</comment>
<feature type="domain" description="Kazal-like" evidence="5">
    <location>
        <begin position="76"/>
        <end position="126"/>
    </location>
</feature>
<keyword evidence="7" id="KW-1185">Reference proteome</keyword>
<feature type="domain" description="Kazal-like" evidence="5">
    <location>
        <begin position="19"/>
        <end position="75"/>
    </location>
</feature>
<protein>
    <recommendedName>
        <fullName evidence="5">Kazal-like domain-containing protein</fullName>
    </recommendedName>
</protein>
<dbReference type="CDD" id="cd00104">
    <property type="entry name" value="KAZAL_FS"/>
    <property type="match status" value="3"/>
</dbReference>
<dbReference type="Gene3D" id="3.30.60.30">
    <property type="match status" value="3"/>
</dbReference>
<dbReference type="Proteomes" id="UP001153148">
    <property type="component" value="Unassembled WGS sequence"/>
</dbReference>
<name>A0ABN7P1A6_TIMPD</name>
<keyword evidence="2" id="KW-0722">Serine protease inhibitor</keyword>
<dbReference type="InterPro" id="IPR050653">
    <property type="entry name" value="Prot_Inhib_GrowthFact_Antg"/>
</dbReference>
<dbReference type="PANTHER" id="PTHR10913:SF45">
    <property type="entry name" value="FOLLISTATIN, ISOFORM A-RELATED"/>
    <property type="match status" value="1"/>
</dbReference>
<keyword evidence="3" id="KW-1015">Disulfide bond</keyword>
<dbReference type="PANTHER" id="PTHR10913">
    <property type="entry name" value="FOLLISTATIN-RELATED"/>
    <property type="match status" value="1"/>
</dbReference>
<dbReference type="InterPro" id="IPR002350">
    <property type="entry name" value="Kazal_dom"/>
</dbReference>
<reference evidence="6" key="1">
    <citation type="submission" date="2021-03" db="EMBL/GenBank/DDBJ databases">
        <authorList>
            <person name="Tran Van P."/>
        </authorList>
    </citation>
    <scope>NUCLEOTIDE SEQUENCE</scope>
</reference>
<sequence>NNPNNIVIFYFSVFVSFVAGESIECPQLKCSDIEMPVCAGDGVNPPKTFTNYCQFLSYNCPHGNHYKVLYNGTCECPMACTEIYDPVCAGDGANPAKTFSSLCFMELYNCRNKKSVKVLQKGECHTQSECPAVCPFIYDPVCASDKPCDYRTFSNNCSLNMYNCNNGKNLSCNYGFRDPSVPVGVEGYFGRPLDRLALEVE</sequence>
<dbReference type="SMART" id="SM00280">
    <property type="entry name" value="KAZAL"/>
    <property type="match status" value="3"/>
</dbReference>
<evidence type="ECO:0000256" key="1">
    <source>
        <dbReference type="ARBA" id="ARBA00022690"/>
    </source>
</evidence>
<evidence type="ECO:0000256" key="3">
    <source>
        <dbReference type="ARBA" id="ARBA00023157"/>
    </source>
</evidence>
<gene>
    <name evidence="6" type="ORF">TPAB3V08_LOCUS8511</name>
</gene>